<evidence type="ECO:0000259" key="3">
    <source>
        <dbReference type="Pfam" id="PF13360"/>
    </source>
</evidence>
<feature type="domain" description="Pyrrolo-quinoline quinone repeat" evidence="3">
    <location>
        <begin position="497"/>
        <end position="568"/>
    </location>
</feature>
<dbReference type="InterPro" id="IPR018391">
    <property type="entry name" value="PQQ_b-propeller_rpt"/>
</dbReference>
<keyword evidence="2" id="KW-0472">Membrane</keyword>
<sequence>MRTVAQQGDRVYRRLDAGDPRTLGGFRLLAAEDDGVVSDGIRCYLARSPHDARTVTVTAVRPDRAGDATLRERMRREAETARAAAGPWVVPLVDADPDAAVPWLAYAYVPTLPLTGLVREQGPFAEPSVRALGSALAQALGTLHDAGRTHGGLGPHAVSLAADGPRLGALGDVRAADGGDAAAEVRALAEVLVYAATGRTGAGAAERAGALAEMPTGLADALGPALGAGKVAGKGGARNAPRLAKLHAALDTPVRGRRPELTLPARSVAALAARAAEALALEAPDGPDAVPPGADHATRQLRTGGADRHAEGGTLQLRAAQEESGAAPEEPGAAPDGSGAAPVQVWPTAGRGDGQVSGLEPLPVSPPLVPAQPHGTAPEGGAAEGGASGPDGPHNQPTEPRPQDSPAAAPHGDTTRPRAASRRSLLLAGAAAGAAGLAVGGGAVAGWVTGRGGGLDALTRPGRTGAGADTLGGGRTPPPGTPPTALWRYDLPGSDSAKSRPLVWRGELGVLVGFHSSVAVDLRTGETVWSRNDLSSLYAPKVISSELVLVLDKSELVAFDARTGQRRWGDNAFKPGTPRFNGRSADELRAATGDGRTAFVTADQIGKPGEDTPEEPPHTLSAYDTRKRRERWHVELAEYETDDALSVQAAGASVVTMAPRDDVPQLTSYRLSDGEREWRRSLDGLKGHSTLSLSASSGTVYASRGGDLRAVRVDTGRELWSRRLVTRTESGLGRAVVRPGPPPTSGKSKGKKRDRRMYVADGHRTVFALAPEDGREIWRTELANDSLWRDVPELESSPSGKTVLAASSSGVVAIDARSGELLWRFRETRGDSADEYAVFPGNGVVLVTHTASAFALPVD</sequence>
<dbReference type="SUPFAM" id="SSF56112">
    <property type="entry name" value="Protein kinase-like (PK-like)"/>
    <property type="match status" value="1"/>
</dbReference>
<feature type="region of interest" description="Disordered" evidence="1">
    <location>
        <begin position="453"/>
        <end position="483"/>
    </location>
</feature>
<evidence type="ECO:0000313" key="4">
    <source>
        <dbReference type="EMBL" id="AXK31459.1"/>
    </source>
</evidence>
<feature type="compositionally biased region" description="Low complexity" evidence="1">
    <location>
        <begin position="322"/>
        <end position="342"/>
    </location>
</feature>
<feature type="transmembrane region" description="Helical" evidence="2">
    <location>
        <begin position="425"/>
        <end position="448"/>
    </location>
</feature>
<dbReference type="InterPro" id="IPR015943">
    <property type="entry name" value="WD40/YVTN_repeat-like_dom_sf"/>
</dbReference>
<keyword evidence="2" id="KW-1133">Transmembrane helix</keyword>
<dbReference type="PANTHER" id="PTHR34512:SF30">
    <property type="entry name" value="OUTER MEMBRANE PROTEIN ASSEMBLY FACTOR BAMB"/>
    <property type="match status" value="1"/>
</dbReference>
<feature type="domain" description="Pyrrolo-quinoline quinone repeat" evidence="3">
    <location>
        <begin position="754"/>
        <end position="829"/>
    </location>
</feature>
<dbReference type="Pfam" id="PF13360">
    <property type="entry name" value="PQQ_2"/>
    <property type="match status" value="3"/>
</dbReference>
<evidence type="ECO:0000256" key="1">
    <source>
        <dbReference type="SAM" id="MobiDB-lite"/>
    </source>
</evidence>
<keyword evidence="5" id="KW-1185">Reference proteome</keyword>
<feature type="domain" description="Pyrrolo-quinoline quinone repeat" evidence="3">
    <location>
        <begin position="617"/>
        <end position="728"/>
    </location>
</feature>
<protein>
    <recommendedName>
        <fullName evidence="3">Pyrrolo-quinoline quinone repeat domain-containing protein</fullName>
    </recommendedName>
</protein>
<evidence type="ECO:0000313" key="5">
    <source>
        <dbReference type="Proteomes" id="UP000254425"/>
    </source>
</evidence>
<dbReference type="SMART" id="SM00564">
    <property type="entry name" value="PQQ"/>
    <property type="match status" value="6"/>
</dbReference>
<reference evidence="4 5" key="1">
    <citation type="submission" date="2018-07" db="EMBL/GenBank/DDBJ databases">
        <title>Draft genome of the type strain Streptomyces armeniacus ATCC 15676.</title>
        <authorList>
            <person name="Labana P."/>
            <person name="Gosse J.T."/>
            <person name="Boddy C.N."/>
        </authorList>
    </citation>
    <scope>NUCLEOTIDE SEQUENCE [LARGE SCALE GENOMIC DNA]</scope>
    <source>
        <strain evidence="4 5">ATCC 15676</strain>
    </source>
</reference>
<dbReference type="Gene3D" id="2.130.10.10">
    <property type="entry name" value="YVTN repeat-like/Quinoprotein amine dehydrogenase"/>
    <property type="match status" value="1"/>
</dbReference>
<dbReference type="InterPro" id="IPR002372">
    <property type="entry name" value="PQQ_rpt_dom"/>
</dbReference>
<dbReference type="EMBL" id="CP031320">
    <property type="protein sequence ID" value="AXK31459.1"/>
    <property type="molecule type" value="Genomic_DNA"/>
</dbReference>
<name>A0A345XIJ3_9ACTN</name>
<dbReference type="InterPro" id="IPR011009">
    <property type="entry name" value="Kinase-like_dom_sf"/>
</dbReference>
<dbReference type="InterPro" id="IPR011047">
    <property type="entry name" value="Quinoprotein_ADH-like_sf"/>
</dbReference>
<dbReference type="Gene3D" id="2.40.128.630">
    <property type="match status" value="1"/>
</dbReference>
<dbReference type="Gene3D" id="3.30.200.20">
    <property type="entry name" value="Phosphorylase Kinase, domain 1"/>
    <property type="match status" value="1"/>
</dbReference>
<gene>
    <name evidence="4" type="ORF">DVA86_01165</name>
</gene>
<evidence type="ECO:0000256" key="2">
    <source>
        <dbReference type="SAM" id="Phobius"/>
    </source>
</evidence>
<dbReference type="SUPFAM" id="SSF50998">
    <property type="entry name" value="Quinoprotein alcohol dehydrogenase-like"/>
    <property type="match status" value="2"/>
</dbReference>
<dbReference type="KEGG" id="sarm:DVA86_01165"/>
<dbReference type="AlphaFoldDB" id="A0A345XIJ3"/>
<dbReference type="PANTHER" id="PTHR34512">
    <property type="entry name" value="CELL SURFACE PROTEIN"/>
    <property type="match status" value="1"/>
</dbReference>
<feature type="region of interest" description="Disordered" evidence="1">
    <location>
        <begin position="604"/>
        <end position="626"/>
    </location>
</feature>
<dbReference type="Proteomes" id="UP000254425">
    <property type="component" value="Chromosome"/>
</dbReference>
<proteinExistence type="predicted"/>
<feature type="compositionally biased region" description="Low complexity" evidence="1">
    <location>
        <begin position="283"/>
        <end position="295"/>
    </location>
</feature>
<feature type="region of interest" description="Disordered" evidence="1">
    <location>
        <begin position="283"/>
        <end position="421"/>
    </location>
</feature>
<keyword evidence="2" id="KW-0812">Transmembrane</keyword>
<dbReference type="Gene3D" id="1.10.510.10">
    <property type="entry name" value="Transferase(Phosphotransferase) domain 1"/>
    <property type="match status" value="1"/>
</dbReference>
<accession>A0A345XIJ3</accession>
<organism evidence="4 5">
    <name type="scientific">Streptomyces armeniacus</name>
    <dbReference type="NCBI Taxonomy" id="83291"/>
    <lineage>
        <taxon>Bacteria</taxon>
        <taxon>Bacillati</taxon>
        <taxon>Actinomycetota</taxon>
        <taxon>Actinomycetes</taxon>
        <taxon>Kitasatosporales</taxon>
        <taxon>Streptomycetaceae</taxon>
        <taxon>Streptomyces</taxon>
    </lineage>
</organism>
<feature type="region of interest" description="Disordered" evidence="1">
    <location>
        <begin position="733"/>
        <end position="754"/>
    </location>
</feature>